<feature type="compositionally biased region" description="Basic residues" evidence="1">
    <location>
        <begin position="235"/>
        <end position="252"/>
    </location>
</feature>
<dbReference type="AlphaFoldDB" id="A0AAW1RGK7"/>
<dbReference type="SUPFAM" id="SSF49482">
    <property type="entry name" value="Aromatic compound dioxygenase"/>
    <property type="match status" value="1"/>
</dbReference>
<dbReference type="EMBL" id="JALJOS010000012">
    <property type="protein sequence ID" value="KAK9832367.1"/>
    <property type="molecule type" value="Genomic_DNA"/>
</dbReference>
<reference evidence="3 4" key="1">
    <citation type="journal article" date="2024" name="Nat. Commun.">
        <title>Phylogenomics reveals the evolutionary origins of lichenization in chlorophyte algae.</title>
        <authorList>
            <person name="Puginier C."/>
            <person name="Libourel C."/>
            <person name="Otte J."/>
            <person name="Skaloud P."/>
            <person name="Haon M."/>
            <person name="Grisel S."/>
            <person name="Petersen M."/>
            <person name="Berrin J.G."/>
            <person name="Delaux P.M."/>
            <person name="Dal Grande F."/>
            <person name="Keller J."/>
        </authorList>
    </citation>
    <scope>NUCLEOTIDE SEQUENCE [LARGE SCALE GENOMIC DNA]</scope>
    <source>
        <strain evidence="3 4">SAG 2145</strain>
    </source>
</reference>
<feature type="compositionally biased region" description="Basic and acidic residues" evidence="1">
    <location>
        <begin position="224"/>
        <end position="234"/>
    </location>
</feature>
<dbReference type="GO" id="GO:0008199">
    <property type="term" value="F:ferric iron binding"/>
    <property type="evidence" value="ECO:0007669"/>
    <property type="project" value="InterPro"/>
</dbReference>
<gene>
    <name evidence="3" type="ORF">WJX74_007869</name>
</gene>
<organism evidence="3 4">
    <name type="scientific">Apatococcus lobatus</name>
    <dbReference type="NCBI Taxonomy" id="904363"/>
    <lineage>
        <taxon>Eukaryota</taxon>
        <taxon>Viridiplantae</taxon>
        <taxon>Chlorophyta</taxon>
        <taxon>core chlorophytes</taxon>
        <taxon>Trebouxiophyceae</taxon>
        <taxon>Chlorellales</taxon>
        <taxon>Chlorellaceae</taxon>
        <taxon>Apatococcus</taxon>
    </lineage>
</organism>
<protein>
    <recommendedName>
        <fullName evidence="5">Intradiol ring-cleavage dioxygenases domain-containing protein</fullName>
    </recommendedName>
</protein>
<dbReference type="PANTHER" id="PTHR34315:SF1">
    <property type="entry name" value="INTRADIOL RING-CLEAVAGE DIOXYGENASES DOMAIN-CONTAINING PROTEIN-RELATED"/>
    <property type="match status" value="1"/>
</dbReference>
<evidence type="ECO:0008006" key="5">
    <source>
        <dbReference type="Google" id="ProtNLM"/>
    </source>
</evidence>
<comment type="caution">
    <text evidence="3">The sequence shown here is derived from an EMBL/GenBank/DDBJ whole genome shotgun (WGS) entry which is preliminary data.</text>
</comment>
<keyword evidence="2" id="KW-0812">Transmembrane</keyword>
<sequence>MMPPSAAGMKQKHASSVRARADQLHSEIARTRQTEATTTPRGGEVSSPSAESCRDMDTTHYVPVEDPLDEGNCFQTGGLTRWFHQNSRGLVVGGATAAAVLAMAAIFSVMAFQPGTAPLTASSEIGRCALTPERMEGPFYLKEELFRSEITENQPGLPLSLRINVTDPDLNPLRNAFVDIWQCNSTGFYSGFTADTGGGPGGHGKHGHGHDHGHGKGKHGHGHGKGEHGHDHGKGKGKHGHGHGGGKGRHGPPHTDDLTFLRGTLLTDESGIVEFNTTVPGWYPGRAPHIHMKVHVPNDDGTHDTEAGEYADSHVSHTGQVFFSEAIYSQIEALEPYTRDVHHRVHLEDDHDYHDDPTAVLPMTQLDAQVMQNGFAASVIIIVDPALTPPIKPVFWEKAASPLPRWLRFWQ</sequence>
<dbReference type="Proteomes" id="UP001438707">
    <property type="component" value="Unassembled WGS sequence"/>
</dbReference>
<evidence type="ECO:0000313" key="4">
    <source>
        <dbReference type="Proteomes" id="UP001438707"/>
    </source>
</evidence>
<feature type="compositionally biased region" description="Basic residues" evidence="1">
    <location>
        <begin position="203"/>
        <end position="223"/>
    </location>
</feature>
<keyword evidence="4" id="KW-1185">Reference proteome</keyword>
<dbReference type="Gene3D" id="2.60.130.10">
    <property type="entry name" value="Aromatic compound dioxygenase"/>
    <property type="match status" value="1"/>
</dbReference>
<proteinExistence type="predicted"/>
<accession>A0AAW1RGK7</accession>
<evidence type="ECO:0000256" key="1">
    <source>
        <dbReference type="SAM" id="MobiDB-lite"/>
    </source>
</evidence>
<feature type="region of interest" description="Disordered" evidence="1">
    <location>
        <begin position="199"/>
        <end position="256"/>
    </location>
</feature>
<evidence type="ECO:0000256" key="2">
    <source>
        <dbReference type="SAM" id="Phobius"/>
    </source>
</evidence>
<keyword evidence="2" id="KW-0472">Membrane</keyword>
<feature type="compositionally biased region" description="Basic and acidic residues" evidence="1">
    <location>
        <begin position="19"/>
        <end position="33"/>
    </location>
</feature>
<feature type="transmembrane region" description="Helical" evidence="2">
    <location>
        <begin position="90"/>
        <end position="112"/>
    </location>
</feature>
<keyword evidence="2" id="KW-1133">Transmembrane helix</keyword>
<name>A0AAW1RGK7_9CHLO</name>
<dbReference type="InterPro" id="IPR015889">
    <property type="entry name" value="Intradiol_dOase_core"/>
</dbReference>
<feature type="compositionally biased region" description="Polar residues" evidence="1">
    <location>
        <begin position="34"/>
        <end position="50"/>
    </location>
</feature>
<evidence type="ECO:0000313" key="3">
    <source>
        <dbReference type="EMBL" id="KAK9832367.1"/>
    </source>
</evidence>
<feature type="region of interest" description="Disordered" evidence="1">
    <location>
        <begin position="1"/>
        <end position="55"/>
    </location>
</feature>
<dbReference type="GO" id="GO:0016702">
    <property type="term" value="F:oxidoreductase activity, acting on single donors with incorporation of molecular oxygen, incorporation of two atoms of oxygen"/>
    <property type="evidence" value="ECO:0007669"/>
    <property type="project" value="InterPro"/>
</dbReference>
<dbReference type="PANTHER" id="PTHR34315">
    <property type="match status" value="1"/>
</dbReference>